<evidence type="ECO:0000256" key="3">
    <source>
        <dbReference type="ARBA" id="ARBA00023125"/>
    </source>
</evidence>
<protein>
    <submittedName>
        <fullName evidence="7">Achaete-scute-like protein 4</fullName>
    </submittedName>
</protein>
<feature type="region of interest" description="Disordered" evidence="5">
    <location>
        <begin position="108"/>
        <end position="136"/>
    </location>
</feature>
<evidence type="ECO:0000256" key="5">
    <source>
        <dbReference type="SAM" id="MobiDB-lite"/>
    </source>
</evidence>
<reference evidence="7 8" key="1">
    <citation type="submission" date="2015-01" db="EMBL/GenBank/DDBJ databases">
        <title>Evolution of Trichinella species and genotypes.</title>
        <authorList>
            <person name="Korhonen P.K."/>
            <person name="Edoardo P."/>
            <person name="Giuseppe L.R."/>
            <person name="Gasser R.B."/>
        </authorList>
    </citation>
    <scope>NUCLEOTIDE SEQUENCE [LARGE SCALE GENOMIC DNA]</scope>
    <source>
        <strain evidence="7">ISS2496</strain>
    </source>
</reference>
<evidence type="ECO:0000313" key="7">
    <source>
        <dbReference type="EMBL" id="KRY14599.1"/>
    </source>
</evidence>
<feature type="compositionally biased region" description="Polar residues" evidence="5">
    <location>
        <begin position="1"/>
        <end position="17"/>
    </location>
</feature>
<dbReference type="InterPro" id="IPR050283">
    <property type="entry name" value="E-box_TF_Regulators"/>
</dbReference>
<evidence type="ECO:0000259" key="6">
    <source>
        <dbReference type="PROSITE" id="PS50888"/>
    </source>
</evidence>
<dbReference type="GO" id="GO:0007399">
    <property type="term" value="P:nervous system development"/>
    <property type="evidence" value="ECO:0007669"/>
    <property type="project" value="UniProtKB-KW"/>
</dbReference>
<gene>
    <name evidence="7" type="primary">ASCL4</name>
    <name evidence="7" type="ORF">T12_9859</name>
</gene>
<dbReference type="EMBL" id="JYDQ01000113">
    <property type="protein sequence ID" value="KRY14599.1"/>
    <property type="molecule type" value="Genomic_DNA"/>
</dbReference>
<dbReference type="GO" id="GO:0046983">
    <property type="term" value="F:protein dimerization activity"/>
    <property type="evidence" value="ECO:0007669"/>
    <property type="project" value="InterPro"/>
</dbReference>
<feature type="compositionally biased region" description="Low complexity" evidence="5">
    <location>
        <begin position="116"/>
        <end position="126"/>
    </location>
</feature>
<dbReference type="Proteomes" id="UP000054783">
    <property type="component" value="Unassembled WGS sequence"/>
</dbReference>
<evidence type="ECO:0000256" key="4">
    <source>
        <dbReference type="ARBA" id="ARBA00023242"/>
    </source>
</evidence>
<name>A0A0V0ZPR4_9BILA</name>
<dbReference type="AlphaFoldDB" id="A0A0V0ZPR4"/>
<dbReference type="OrthoDB" id="5976910at2759"/>
<dbReference type="Gene3D" id="4.10.280.10">
    <property type="entry name" value="Helix-loop-helix DNA-binding domain"/>
    <property type="match status" value="1"/>
</dbReference>
<keyword evidence="3" id="KW-0238">DNA-binding</keyword>
<dbReference type="GO" id="GO:0005634">
    <property type="term" value="C:nucleus"/>
    <property type="evidence" value="ECO:0007669"/>
    <property type="project" value="UniProtKB-SubCell"/>
</dbReference>
<evidence type="ECO:0000256" key="1">
    <source>
        <dbReference type="ARBA" id="ARBA00004123"/>
    </source>
</evidence>
<keyword evidence="8" id="KW-1185">Reference proteome</keyword>
<organism evidence="7 8">
    <name type="scientific">Trichinella patagoniensis</name>
    <dbReference type="NCBI Taxonomy" id="990121"/>
    <lineage>
        <taxon>Eukaryota</taxon>
        <taxon>Metazoa</taxon>
        <taxon>Ecdysozoa</taxon>
        <taxon>Nematoda</taxon>
        <taxon>Enoplea</taxon>
        <taxon>Dorylaimia</taxon>
        <taxon>Trichinellida</taxon>
        <taxon>Trichinellidae</taxon>
        <taxon>Trichinella</taxon>
    </lineage>
</organism>
<dbReference type="CDD" id="cd19744">
    <property type="entry name" value="bHLH_TS_dAS-C_like"/>
    <property type="match status" value="1"/>
</dbReference>
<comment type="caution">
    <text evidence="7">The sequence shown here is derived from an EMBL/GenBank/DDBJ whole genome shotgun (WGS) entry which is preliminary data.</text>
</comment>
<keyword evidence="4" id="KW-0539">Nucleus</keyword>
<dbReference type="InterPro" id="IPR036638">
    <property type="entry name" value="HLH_DNA-bd_sf"/>
</dbReference>
<dbReference type="PROSITE" id="PS50888">
    <property type="entry name" value="BHLH"/>
    <property type="match status" value="1"/>
</dbReference>
<dbReference type="PANTHER" id="PTHR23349:SF108">
    <property type="entry name" value="BHLH DOMAIN-CONTAINING PROTEIN"/>
    <property type="match status" value="1"/>
</dbReference>
<dbReference type="FunFam" id="4.10.280.10:FF:000029">
    <property type="entry name" value="Achaete-scute family bHLH transcription factor 1"/>
    <property type="match status" value="1"/>
</dbReference>
<proteinExistence type="predicted"/>
<dbReference type="InterPro" id="IPR011598">
    <property type="entry name" value="bHLH_dom"/>
</dbReference>
<dbReference type="SMART" id="SM00353">
    <property type="entry name" value="HLH"/>
    <property type="match status" value="1"/>
</dbReference>
<dbReference type="Pfam" id="PF00010">
    <property type="entry name" value="HLH"/>
    <property type="match status" value="1"/>
</dbReference>
<sequence>MPKLTFSTEMENATAPSPNGFVAKHPVQVARRNARERNRVRQVNMGFVILRDHIPHYGKNKKLSKVETLRAAANYIQHLQNLLTADDSHSYPDISGFVQQQSTVTHPFYHHHHHQQQQQQQQQQHQLPPPTGSESLAYSYGLACQPNFQANYDAPSEFSMPQNNYSLTLGTYEQQAYSTPVMKQQNVYAQGSDNGSDHVYDHLQAEMMQQSAPYGGAMPSF</sequence>
<dbReference type="GO" id="GO:0000981">
    <property type="term" value="F:DNA-binding transcription factor activity, RNA polymerase II-specific"/>
    <property type="evidence" value="ECO:0007669"/>
    <property type="project" value="TreeGrafter"/>
</dbReference>
<evidence type="ECO:0000256" key="2">
    <source>
        <dbReference type="ARBA" id="ARBA00022902"/>
    </source>
</evidence>
<accession>A0A0V0ZPR4</accession>
<evidence type="ECO:0000313" key="8">
    <source>
        <dbReference type="Proteomes" id="UP000054783"/>
    </source>
</evidence>
<dbReference type="STRING" id="990121.A0A0V0ZPR4"/>
<comment type="subcellular location">
    <subcellularLocation>
        <location evidence="1">Nucleus</location>
    </subcellularLocation>
</comment>
<keyword evidence="2" id="KW-0524">Neurogenesis</keyword>
<dbReference type="SUPFAM" id="SSF47459">
    <property type="entry name" value="HLH, helix-loop-helix DNA-binding domain"/>
    <property type="match status" value="1"/>
</dbReference>
<dbReference type="PANTHER" id="PTHR23349">
    <property type="entry name" value="BASIC HELIX-LOOP-HELIX TRANSCRIPTION FACTOR, TWIST"/>
    <property type="match status" value="1"/>
</dbReference>
<feature type="domain" description="BHLH" evidence="6">
    <location>
        <begin position="27"/>
        <end position="79"/>
    </location>
</feature>
<dbReference type="GO" id="GO:0000977">
    <property type="term" value="F:RNA polymerase II transcription regulatory region sequence-specific DNA binding"/>
    <property type="evidence" value="ECO:0007669"/>
    <property type="project" value="TreeGrafter"/>
</dbReference>
<feature type="region of interest" description="Disordered" evidence="5">
    <location>
        <begin position="1"/>
        <end position="20"/>
    </location>
</feature>